<name>X0Y731_9ZZZZ</name>
<dbReference type="AlphaFoldDB" id="X0Y731"/>
<proteinExistence type="predicted"/>
<protein>
    <submittedName>
        <fullName evidence="1">Uncharacterized protein</fullName>
    </submittedName>
</protein>
<organism evidence="1">
    <name type="scientific">marine sediment metagenome</name>
    <dbReference type="NCBI Taxonomy" id="412755"/>
    <lineage>
        <taxon>unclassified sequences</taxon>
        <taxon>metagenomes</taxon>
        <taxon>ecological metagenomes</taxon>
    </lineage>
</organism>
<evidence type="ECO:0000313" key="1">
    <source>
        <dbReference type="EMBL" id="GAG51560.1"/>
    </source>
</evidence>
<dbReference type="EMBL" id="BARS01053442">
    <property type="protein sequence ID" value="GAG51560.1"/>
    <property type="molecule type" value="Genomic_DNA"/>
</dbReference>
<sequence>MALFTRGAIAMTYHSLFARDLSGDTLPERQRLLPAKVGVSGQKSEECP</sequence>
<accession>X0Y731</accession>
<reference evidence="1" key="1">
    <citation type="journal article" date="2014" name="Front. Microbiol.">
        <title>High frequency of phylogenetically diverse reductive dehalogenase-homologous genes in deep subseafloor sedimentary metagenomes.</title>
        <authorList>
            <person name="Kawai M."/>
            <person name="Futagami T."/>
            <person name="Toyoda A."/>
            <person name="Takaki Y."/>
            <person name="Nishi S."/>
            <person name="Hori S."/>
            <person name="Arai W."/>
            <person name="Tsubouchi T."/>
            <person name="Morono Y."/>
            <person name="Uchiyama I."/>
            <person name="Ito T."/>
            <person name="Fujiyama A."/>
            <person name="Inagaki F."/>
            <person name="Takami H."/>
        </authorList>
    </citation>
    <scope>NUCLEOTIDE SEQUENCE</scope>
    <source>
        <strain evidence="1">Expedition CK06-06</strain>
    </source>
</reference>
<gene>
    <name evidence="1" type="ORF">S01H1_79295</name>
</gene>
<comment type="caution">
    <text evidence="1">The sequence shown here is derived from an EMBL/GenBank/DDBJ whole genome shotgun (WGS) entry which is preliminary data.</text>
</comment>